<comment type="similarity">
    <text evidence="2 7">Belongs to the EPSP synthase family.</text>
</comment>
<feature type="binding site" evidence="7">
    <location>
        <position position="403"/>
    </location>
    <ligand>
        <name>phosphoenolpyruvate</name>
        <dbReference type="ChEBI" id="CHEBI:58702"/>
    </ligand>
</feature>
<keyword evidence="10" id="KW-1185">Reference proteome</keyword>
<dbReference type="HAMAP" id="MF_00210">
    <property type="entry name" value="EPSP_synth"/>
    <property type="match status" value="1"/>
</dbReference>
<evidence type="ECO:0000259" key="8">
    <source>
        <dbReference type="Pfam" id="PF00275"/>
    </source>
</evidence>
<feature type="binding site" evidence="7">
    <location>
        <position position="335"/>
    </location>
    <ligand>
        <name>phosphoenolpyruvate</name>
        <dbReference type="ChEBI" id="CHEBI:58702"/>
    </ligand>
</feature>
<dbReference type="GO" id="GO:0009423">
    <property type="term" value="P:chorismate biosynthetic process"/>
    <property type="evidence" value="ECO:0007669"/>
    <property type="project" value="UniProtKB-UniRule"/>
</dbReference>
<dbReference type="GO" id="GO:0005737">
    <property type="term" value="C:cytoplasm"/>
    <property type="evidence" value="ECO:0007669"/>
    <property type="project" value="UniProtKB-SubCell"/>
</dbReference>
<dbReference type="GO" id="GO:0008652">
    <property type="term" value="P:amino acid biosynthetic process"/>
    <property type="evidence" value="ECO:0007669"/>
    <property type="project" value="UniProtKB-KW"/>
</dbReference>
<dbReference type="Pfam" id="PF00275">
    <property type="entry name" value="EPSP_synthase"/>
    <property type="match status" value="1"/>
</dbReference>
<feature type="binding site" evidence="7">
    <location>
        <position position="304"/>
    </location>
    <ligand>
        <name>3-phosphoshikimate</name>
        <dbReference type="ChEBI" id="CHEBI:145989"/>
    </ligand>
</feature>
<name>A0A1M5WL44_9CLOT</name>
<comment type="subcellular location">
    <subcellularLocation>
        <location evidence="7">Cytoplasm</location>
    </subcellularLocation>
</comment>
<gene>
    <name evidence="7" type="primary">aroA</name>
    <name evidence="9" type="ORF">SAMN02745207_02973</name>
</gene>
<evidence type="ECO:0000313" key="10">
    <source>
        <dbReference type="Proteomes" id="UP000184447"/>
    </source>
</evidence>
<dbReference type="UniPathway" id="UPA00053">
    <property type="reaction ID" value="UER00089"/>
</dbReference>
<evidence type="ECO:0000256" key="1">
    <source>
        <dbReference type="ARBA" id="ARBA00004811"/>
    </source>
</evidence>
<feature type="binding site" evidence="7">
    <location>
        <position position="377"/>
    </location>
    <ligand>
        <name>phosphoenolpyruvate</name>
        <dbReference type="ChEBI" id="CHEBI:58702"/>
    </ligand>
</feature>
<comment type="subunit">
    <text evidence="7">Monomer.</text>
</comment>
<dbReference type="InterPro" id="IPR006264">
    <property type="entry name" value="EPSP_synthase"/>
</dbReference>
<comment type="catalytic activity">
    <reaction evidence="6">
        <text>3-phosphoshikimate + phosphoenolpyruvate = 5-O-(1-carboxyvinyl)-3-phosphoshikimate + phosphate</text>
        <dbReference type="Rhea" id="RHEA:21256"/>
        <dbReference type="ChEBI" id="CHEBI:43474"/>
        <dbReference type="ChEBI" id="CHEBI:57701"/>
        <dbReference type="ChEBI" id="CHEBI:58702"/>
        <dbReference type="ChEBI" id="CHEBI:145989"/>
        <dbReference type="EC" id="2.5.1.19"/>
    </reaction>
    <physiologicalReaction direction="left-to-right" evidence="6">
        <dbReference type="Rhea" id="RHEA:21257"/>
    </physiologicalReaction>
</comment>
<dbReference type="InterPro" id="IPR013792">
    <property type="entry name" value="RNA3'P_cycl/enolpyr_Trfase_a/b"/>
</dbReference>
<feature type="binding site" evidence="7">
    <location>
        <position position="331"/>
    </location>
    <ligand>
        <name>3-phosphoshikimate</name>
        <dbReference type="ChEBI" id="CHEBI:145989"/>
    </ligand>
</feature>
<feature type="binding site" evidence="7">
    <location>
        <position position="190"/>
    </location>
    <ligand>
        <name>3-phosphoshikimate</name>
        <dbReference type="ChEBI" id="CHEBI:145989"/>
    </ligand>
</feature>
<feature type="binding site" evidence="7">
    <location>
        <position position="163"/>
    </location>
    <ligand>
        <name>3-phosphoshikimate</name>
        <dbReference type="ChEBI" id="CHEBI:145989"/>
    </ligand>
</feature>
<accession>A0A1M5WL44</accession>
<dbReference type="STRING" id="1121316.SAMN02745207_02973"/>
<feature type="binding site" evidence="7">
    <location>
        <position position="22"/>
    </location>
    <ligand>
        <name>3-phosphoshikimate</name>
        <dbReference type="ChEBI" id="CHEBI:145989"/>
    </ligand>
</feature>
<feature type="binding site" evidence="7">
    <location>
        <position position="164"/>
    </location>
    <ligand>
        <name>phosphoenolpyruvate</name>
        <dbReference type="ChEBI" id="CHEBI:58702"/>
    </ligand>
</feature>
<feature type="binding site" evidence="7">
    <location>
        <position position="26"/>
    </location>
    <ligand>
        <name>3-phosphoshikimate</name>
        <dbReference type="ChEBI" id="CHEBI:145989"/>
    </ligand>
</feature>
<keyword evidence="7" id="KW-0963">Cytoplasm</keyword>
<dbReference type="PIRSF" id="PIRSF000505">
    <property type="entry name" value="EPSPS"/>
    <property type="match status" value="1"/>
</dbReference>
<dbReference type="InterPro" id="IPR023193">
    <property type="entry name" value="EPSP_synthase_CS"/>
</dbReference>
<dbReference type="InterPro" id="IPR001986">
    <property type="entry name" value="Enolpyruvate_Tfrase_dom"/>
</dbReference>
<dbReference type="SUPFAM" id="SSF55205">
    <property type="entry name" value="EPT/RTPC-like"/>
    <property type="match status" value="1"/>
</dbReference>
<dbReference type="OrthoDB" id="9809920at2"/>
<dbReference type="AlphaFoldDB" id="A0A1M5WL44"/>
<evidence type="ECO:0000256" key="3">
    <source>
        <dbReference type="ARBA" id="ARBA00022605"/>
    </source>
</evidence>
<comment type="caution">
    <text evidence="7">Lacks conserved residue(s) required for the propagation of feature annotation.</text>
</comment>
<dbReference type="RefSeq" id="WP_073339207.1">
    <property type="nucleotide sequence ID" value="NZ_FQXM01000018.1"/>
</dbReference>
<dbReference type="GO" id="GO:0009073">
    <property type="term" value="P:aromatic amino acid family biosynthetic process"/>
    <property type="evidence" value="ECO:0007669"/>
    <property type="project" value="UniProtKB-KW"/>
</dbReference>
<dbReference type="PANTHER" id="PTHR21090">
    <property type="entry name" value="AROM/DEHYDROQUINATE SYNTHASE"/>
    <property type="match status" value="1"/>
</dbReference>
<comment type="function">
    <text evidence="7">Catalyzes the transfer of the enolpyruvyl moiety of phosphoenolpyruvate (PEP) to the 5-hydroxyl of shikimate-3-phosphate (S3P) to produce enolpyruvyl shikimate-3-phosphate and inorganic phosphate.</text>
</comment>
<evidence type="ECO:0000256" key="2">
    <source>
        <dbReference type="ARBA" id="ARBA00009948"/>
    </source>
</evidence>
<keyword evidence="5 7" id="KW-0057">Aromatic amino acid biosynthesis</keyword>
<feature type="binding site" evidence="7">
    <location>
        <position position="162"/>
    </location>
    <ligand>
        <name>3-phosphoshikimate</name>
        <dbReference type="ChEBI" id="CHEBI:145989"/>
    </ligand>
</feature>
<feature type="active site" description="Proton acceptor" evidence="7">
    <location>
        <position position="304"/>
    </location>
</feature>
<dbReference type="PANTHER" id="PTHR21090:SF5">
    <property type="entry name" value="PENTAFUNCTIONAL AROM POLYPEPTIDE"/>
    <property type="match status" value="1"/>
</dbReference>
<protein>
    <recommendedName>
        <fullName evidence="7">3-phosphoshikimate 1-carboxyvinyltransferase</fullName>
        <ecNumber evidence="7">2.5.1.19</ecNumber>
    </recommendedName>
    <alternativeName>
        <fullName evidence="7">5-enolpyruvylshikimate-3-phosphate synthase</fullName>
        <shortName evidence="7">EPSP synthase</shortName>
        <shortName evidence="7">EPSPS</shortName>
    </alternativeName>
</protein>
<evidence type="ECO:0000256" key="7">
    <source>
        <dbReference type="HAMAP-Rule" id="MF_00210"/>
    </source>
</evidence>
<reference evidence="9 10" key="1">
    <citation type="submission" date="2016-11" db="EMBL/GenBank/DDBJ databases">
        <authorList>
            <person name="Jaros S."/>
            <person name="Januszkiewicz K."/>
            <person name="Wedrychowicz H."/>
        </authorList>
    </citation>
    <scope>NUCLEOTIDE SEQUENCE [LARGE SCALE GENOMIC DNA]</scope>
    <source>
        <strain evidence="9 10">DSM 8605</strain>
    </source>
</reference>
<dbReference type="EC" id="2.5.1.19" evidence="7"/>
<dbReference type="NCBIfam" id="TIGR01356">
    <property type="entry name" value="aroA"/>
    <property type="match status" value="1"/>
</dbReference>
<feature type="binding site" evidence="7">
    <location>
        <position position="164"/>
    </location>
    <ligand>
        <name>3-phosphoshikimate</name>
        <dbReference type="ChEBI" id="CHEBI:145989"/>
    </ligand>
</feature>
<evidence type="ECO:0000256" key="4">
    <source>
        <dbReference type="ARBA" id="ARBA00022679"/>
    </source>
</evidence>
<evidence type="ECO:0000256" key="5">
    <source>
        <dbReference type="ARBA" id="ARBA00023141"/>
    </source>
</evidence>
<proteinExistence type="inferred from homology"/>
<dbReference type="InterPro" id="IPR036968">
    <property type="entry name" value="Enolpyruvate_Tfrase_sf"/>
</dbReference>
<feature type="domain" description="Enolpyruvate transferase" evidence="8">
    <location>
        <begin position="8"/>
        <end position="411"/>
    </location>
</feature>
<dbReference type="GO" id="GO:0003866">
    <property type="term" value="F:3-phosphoshikimate 1-carboxyvinyltransferase activity"/>
    <property type="evidence" value="ECO:0007669"/>
    <property type="project" value="UniProtKB-UniRule"/>
</dbReference>
<dbReference type="PROSITE" id="PS00885">
    <property type="entry name" value="EPSP_SYNTHASE_2"/>
    <property type="match status" value="1"/>
</dbReference>
<dbReference type="EMBL" id="FQXM01000018">
    <property type="protein sequence ID" value="SHH88197.1"/>
    <property type="molecule type" value="Genomic_DNA"/>
</dbReference>
<feature type="binding site" evidence="7">
    <location>
        <position position="119"/>
    </location>
    <ligand>
        <name>phosphoenolpyruvate</name>
        <dbReference type="ChEBI" id="CHEBI:58702"/>
    </ligand>
</feature>
<evidence type="ECO:0000313" key="9">
    <source>
        <dbReference type="EMBL" id="SHH88197.1"/>
    </source>
</evidence>
<keyword evidence="3 7" id="KW-0028">Amino-acid biosynthesis</keyword>
<feature type="binding site" evidence="7">
    <location>
        <position position="21"/>
    </location>
    <ligand>
        <name>phosphoenolpyruvate</name>
        <dbReference type="ChEBI" id="CHEBI:58702"/>
    </ligand>
</feature>
<dbReference type="Gene3D" id="3.65.10.10">
    <property type="entry name" value="Enolpyruvate transferase domain"/>
    <property type="match status" value="2"/>
</dbReference>
<feature type="binding site" evidence="7">
    <location>
        <position position="21"/>
    </location>
    <ligand>
        <name>3-phosphoshikimate</name>
        <dbReference type="ChEBI" id="CHEBI:145989"/>
    </ligand>
</feature>
<feature type="binding site" evidence="7">
    <location>
        <position position="91"/>
    </location>
    <ligand>
        <name>phosphoenolpyruvate</name>
        <dbReference type="ChEBI" id="CHEBI:58702"/>
    </ligand>
</feature>
<organism evidence="9 10">
    <name type="scientific">Clostridium grantii DSM 8605</name>
    <dbReference type="NCBI Taxonomy" id="1121316"/>
    <lineage>
        <taxon>Bacteria</taxon>
        <taxon>Bacillati</taxon>
        <taxon>Bacillota</taxon>
        <taxon>Clostridia</taxon>
        <taxon>Eubacteriales</taxon>
        <taxon>Clostridiaceae</taxon>
        <taxon>Clostridium</taxon>
    </lineage>
</organism>
<comment type="pathway">
    <text evidence="1 7">Metabolic intermediate biosynthesis; chorismate biosynthesis; chorismate from D-erythrose 4-phosphate and phosphoenolpyruvate: step 6/7.</text>
</comment>
<dbReference type="CDD" id="cd01556">
    <property type="entry name" value="EPSP_synthase"/>
    <property type="match status" value="1"/>
</dbReference>
<sequence>MKSMKIEPRSLRGKINIPPSKSLAHRAVIAAALADGVSEVTNLVYSKDITATLKGMENLGAKIIQKDDSVIIESNGEVKKVGQIFDCEESGSTIRFLIPLSLAVDNDVEFIGKGKLISRPQDVYYSMFDEKNIEFTTDNGNLPLKIKGKLSPGIFNVKGNVSSQFITGLLFTLPLLDGNSEIKITTKLESIGYIDLTLDVLRKFGIEIINNNYESFSIKGNQKYKANNHRVEGDFSQAAFWLTAGIIGDEIYCGDLNLESLQGDKVIIDIIKEMQGNLEIKDGIVVVKSSITKGTVIDVSQCPDLVPILAVLACFSQGKTEIINGARVRIKESDRLKAITTELKKLGANIEELGDGLVIHGSDSLKGGIVNSWNDHRIAMALAVASIRCEGPVIIEDSSSVNKSYPNFWEDFSMLGGKAVEWSMGE</sequence>
<evidence type="ECO:0000256" key="6">
    <source>
        <dbReference type="ARBA" id="ARBA00044633"/>
    </source>
</evidence>
<dbReference type="Proteomes" id="UP000184447">
    <property type="component" value="Unassembled WGS sequence"/>
</dbReference>
<keyword evidence="4 7" id="KW-0808">Transferase</keyword>